<feature type="domain" description="Ig-like" evidence="8">
    <location>
        <begin position="346"/>
        <end position="434"/>
    </location>
</feature>
<feature type="transmembrane region" description="Helical" evidence="7">
    <location>
        <begin position="94"/>
        <end position="114"/>
    </location>
</feature>
<keyword evidence="2 7" id="KW-0812">Transmembrane</keyword>
<evidence type="ECO:0000256" key="5">
    <source>
        <dbReference type="ARBA" id="ARBA00023157"/>
    </source>
</evidence>
<feature type="region of interest" description="Disordered" evidence="6">
    <location>
        <begin position="785"/>
        <end position="816"/>
    </location>
</feature>
<dbReference type="InterPro" id="IPR003599">
    <property type="entry name" value="Ig_sub"/>
</dbReference>
<dbReference type="PANTHER" id="PTHR23278">
    <property type="entry name" value="SIDESTEP PROTEIN"/>
    <property type="match status" value="1"/>
</dbReference>
<dbReference type="SMART" id="SM00408">
    <property type="entry name" value="IGc2"/>
    <property type="match status" value="5"/>
</dbReference>
<keyword evidence="11" id="KW-1185">Reference proteome</keyword>
<dbReference type="InterPro" id="IPR036116">
    <property type="entry name" value="FN3_sf"/>
</dbReference>
<dbReference type="InterPro" id="IPR036179">
    <property type="entry name" value="Ig-like_dom_sf"/>
</dbReference>
<dbReference type="InterPro" id="IPR013162">
    <property type="entry name" value="CD80_C2-set"/>
</dbReference>
<dbReference type="InterPro" id="IPR003961">
    <property type="entry name" value="FN3_dom"/>
</dbReference>
<dbReference type="CDD" id="cd00096">
    <property type="entry name" value="Ig"/>
    <property type="match status" value="1"/>
</dbReference>
<feature type="compositionally biased region" description="Pro residues" evidence="6">
    <location>
        <begin position="967"/>
        <end position="978"/>
    </location>
</feature>
<feature type="domain" description="Fibronectin type-III" evidence="9">
    <location>
        <begin position="639"/>
        <end position="732"/>
    </location>
</feature>
<comment type="caution">
    <text evidence="10">The sequence shown here is derived from an EMBL/GenBank/DDBJ whole genome shotgun (WGS) entry which is preliminary data.</text>
</comment>
<keyword evidence="5" id="KW-1015">Disulfide bond</keyword>
<feature type="transmembrane region" description="Helical" evidence="7">
    <location>
        <begin position="755"/>
        <end position="779"/>
    </location>
</feature>
<evidence type="ECO:0000256" key="3">
    <source>
        <dbReference type="ARBA" id="ARBA00022989"/>
    </source>
</evidence>
<feature type="compositionally biased region" description="Low complexity" evidence="6">
    <location>
        <begin position="1000"/>
        <end position="1013"/>
    </location>
</feature>
<dbReference type="Proteomes" id="UP001642540">
    <property type="component" value="Unassembled WGS sequence"/>
</dbReference>
<evidence type="ECO:0000256" key="7">
    <source>
        <dbReference type="SAM" id="Phobius"/>
    </source>
</evidence>
<dbReference type="Pfam" id="PF07686">
    <property type="entry name" value="V-set"/>
    <property type="match status" value="1"/>
</dbReference>
<dbReference type="InterPro" id="IPR007110">
    <property type="entry name" value="Ig-like_dom"/>
</dbReference>
<dbReference type="Gene3D" id="2.60.40.10">
    <property type="entry name" value="Immunoglobulins"/>
    <property type="match status" value="6"/>
</dbReference>
<dbReference type="EMBL" id="CAXLJM020000128">
    <property type="protein sequence ID" value="CAL8139510.1"/>
    <property type="molecule type" value="Genomic_DNA"/>
</dbReference>
<gene>
    <name evidence="10" type="ORF">ODALV1_LOCUS27866</name>
</gene>
<evidence type="ECO:0000256" key="2">
    <source>
        <dbReference type="ARBA" id="ARBA00022692"/>
    </source>
</evidence>
<feature type="compositionally biased region" description="Polar residues" evidence="6">
    <location>
        <begin position="925"/>
        <end position="938"/>
    </location>
</feature>
<evidence type="ECO:0000256" key="1">
    <source>
        <dbReference type="ARBA" id="ARBA00004167"/>
    </source>
</evidence>
<feature type="domain" description="Ig-like" evidence="8">
    <location>
        <begin position="546"/>
        <end position="621"/>
    </location>
</feature>
<protein>
    <recommendedName>
        <fullName evidence="12">Nephrin</fullName>
    </recommendedName>
</protein>
<evidence type="ECO:0000259" key="8">
    <source>
        <dbReference type="PROSITE" id="PS50835"/>
    </source>
</evidence>
<feature type="region of interest" description="Disordered" evidence="6">
    <location>
        <begin position="894"/>
        <end position="1024"/>
    </location>
</feature>
<name>A0ABP1RZ17_9HEXA</name>
<evidence type="ECO:0000256" key="4">
    <source>
        <dbReference type="ARBA" id="ARBA00023136"/>
    </source>
</evidence>
<feature type="domain" description="Ig-like" evidence="8">
    <location>
        <begin position="115"/>
        <end position="237"/>
    </location>
</feature>
<feature type="compositionally biased region" description="Gly residues" evidence="6">
    <location>
        <begin position="897"/>
        <end position="909"/>
    </location>
</feature>
<sequence>MPYNMSEERRNLVRKTKTMMVAPEIPAPSLSFPLPAPATKTTGRRKRCCSTSLCDDDDDDAKSHSSCCRISGKKDGKRVTRRLRISPWTHPHQLMVIISFAVIFLPFPLLRASFPMVAAIKEIPMSEVHAVEKGTANLPCDISLPEPHNPTDDVILVLWYREDLGRPIYSLDARDRAFEQAERWNDENVFGNRAYFRSSAQPAILAIENVLEADAAVYRCRVDFRVAQTRNAKVNLTVIVPPKQPVIVDESGKERDGVAGPSTEGSSLTLHCHVYGGRPPPRVVWYRNGKLIDTSDYYEEGVMKNDLTISILARSDLGAELTCEASNNNISRPLATTVQLDMNFTPLEVTILGKSSRITAGKKYDLMCQSIGSRPPAHITWWLDERRLESTKETTANNGNATRSTLSFIPRKEDSGKYLSCRAENSIIPSKVLEDGWDLQIQYLPEAHLKLGSSLSGDHIKEGSDVYFDCIIDANPPVSKVDWHLNNKPLVHNISAGVIMTNQSLVLQKVTRLSAGNYTCIGRNPEGEGVSEPFSLDVLYAPACRPNQIRVHGVAKLENANISCDVDANPPKVQFRWTFNNSAESIDVPAQRYKSVGTHSVVTYTPMTELDYGTLLCWATNKIGDQRVPCVYHIIAAGRPDTVHNCTVANHSTDALFLFCAEGFNGGLPQSFMLELFDSHYNKIRANITSIVPAFSVTGLEPGQSYVANVYAINNKGRSEPATVSVFTMRNPEKIRTRESEIPRPNTHIQLSPTVSIVIGICTALVIVSIVVIVLRIYCARKRNRDRRRRDKAATPLKTDTSDGCDPDEKNPDVIPQDSDEVEYYRKRQQHISTIDTSPARVTPGGLPGYCTLRNGGIPLQDLNNIGTRPKFMGGDNYGTGGYAACSTLPRHHSLGPNGGGNGAGGGSVVGSNGSSHPQHMLVDSVTTSAHNHSQCSSMEWPPYQGPPTGPVSAVATLGRRQNLPTNIPPPAQPPPHANPAISSSIVGVGPRGGLTGFRGPSSSPGGVPGSLPNPTMASTSSQSLMGYDIPPPFQIPVLEEEAELLPEMTAMNDKIESTV</sequence>
<keyword evidence="3 7" id="KW-1133">Transmembrane helix</keyword>
<dbReference type="InterPro" id="IPR013783">
    <property type="entry name" value="Ig-like_fold"/>
</dbReference>
<dbReference type="PANTHER" id="PTHR23278:SF25">
    <property type="entry name" value="GH14967P"/>
    <property type="match status" value="1"/>
</dbReference>
<evidence type="ECO:0000256" key="6">
    <source>
        <dbReference type="SAM" id="MobiDB-lite"/>
    </source>
</evidence>
<evidence type="ECO:0008006" key="12">
    <source>
        <dbReference type="Google" id="ProtNLM"/>
    </source>
</evidence>
<feature type="compositionally biased region" description="Polar residues" evidence="6">
    <location>
        <begin position="1014"/>
        <end position="1024"/>
    </location>
</feature>
<evidence type="ECO:0000259" key="9">
    <source>
        <dbReference type="PROSITE" id="PS50853"/>
    </source>
</evidence>
<comment type="subcellular location">
    <subcellularLocation>
        <location evidence="1">Membrane</location>
        <topology evidence="1">Single-pass membrane protein</topology>
    </subcellularLocation>
</comment>
<dbReference type="CDD" id="cd00063">
    <property type="entry name" value="FN3"/>
    <property type="match status" value="1"/>
</dbReference>
<dbReference type="Pfam" id="PF08205">
    <property type="entry name" value="C2-set_2"/>
    <property type="match status" value="1"/>
</dbReference>
<dbReference type="InterPro" id="IPR013106">
    <property type="entry name" value="Ig_V-set"/>
</dbReference>
<organism evidence="10 11">
    <name type="scientific">Orchesella dallaii</name>
    <dbReference type="NCBI Taxonomy" id="48710"/>
    <lineage>
        <taxon>Eukaryota</taxon>
        <taxon>Metazoa</taxon>
        <taxon>Ecdysozoa</taxon>
        <taxon>Arthropoda</taxon>
        <taxon>Hexapoda</taxon>
        <taxon>Collembola</taxon>
        <taxon>Entomobryomorpha</taxon>
        <taxon>Entomobryoidea</taxon>
        <taxon>Orchesellidae</taxon>
        <taxon>Orchesellinae</taxon>
        <taxon>Orchesella</taxon>
    </lineage>
</organism>
<dbReference type="SUPFAM" id="SSF49265">
    <property type="entry name" value="Fibronectin type III"/>
    <property type="match status" value="1"/>
</dbReference>
<evidence type="ECO:0000313" key="11">
    <source>
        <dbReference type="Proteomes" id="UP001642540"/>
    </source>
</evidence>
<feature type="domain" description="Ig-like" evidence="8">
    <location>
        <begin position="245"/>
        <end position="339"/>
    </location>
</feature>
<dbReference type="PROSITE" id="PS50853">
    <property type="entry name" value="FN3"/>
    <property type="match status" value="1"/>
</dbReference>
<keyword evidence="4 7" id="KW-0472">Membrane</keyword>
<dbReference type="Pfam" id="PF13927">
    <property type="entry name" value="Ig_3"/>
    <property type="match status" value="2"/>
</dbReference>
<dbReference type="SMART" id="SM00409">
    <property type="entry name" value="IG"/>
    <property type="match status" value="4"/>
</dbReference>
<accession>A0ABP1RZ17</accession>
<dbReference type="InterPro" id="IPR003598">
    <property type="entry name" value="Ig_sub2"/>
</dbReference>
<feature type="domain" description="Ig-like" evidence="8">
    <location>
        <begin position="445"/>
        <end position="537"/>
    </location>
</feature>
<proteinExistence type="predicted"/>
<dbReference type="PROSITE" id="PS50835">
    <property type="entry name" value="IG_LIKE"/>
    <property type="match status" value="5"/>
</dbReference>
<dbReference type="SUPFAM" id="SSF48726">
    <property type="entry name" value="Immunoglobulin"/>
    <property type="match status" value="5"/>
</dbReference>
<reference evidence="10 11" key="1">
    <citation type="submission" date="2024-08" db="EMBL/GenBank/DDBJ databases">
        <authorList>
            <person name="Cucini C."/>
            <person name="Frati F."/>
        </authorList>
    </citation>
    <scope>NUCLEOTIDE SEQUENCE [LARGE SCALE GENOMIC DNA]</scope>
</reference>
<evidence type="ECO:0000313" key="10">
    <source>
        <dbReference type="EMBL" id="CAL8139510.1"/>
    </source>
</evidence>